<dbReference type="GO" id="GO:0005829">
    <property type="term" value="C:cytosol"/>
    <property type="evidence" value="ECO:0007669"/>
    <property type="project" value="TreeGrafter"/>
</dbReference>
<dbReference type="FunFam" id="1.10.1040.10:FF:000001">
    <property type="entry name" value="Glycerol-3-phosphate dehydrogenase [NAD(P)+]"/>
    <property type="match status" value="1"/>
</dbReference>
<dbReference type="GO" id="GO:0046168">
    <property type="term" value="P:glycerol-3-phosphate catabolic process"/>
    <property type="evidence" value="ECO:0007669"/>
    <property type="project" value="InterPro"/>
</dbReference>
<dbReference type="PIRSF" id="PIRSF000114">
    <property type="entry name" value="Glycerol-3-P_dh"/>
    <property type="match status" value="1"/>
</dbReference>
<sequence length="339" mass="36409">MENKSISVIGAGSWGTALSIHLAKIGYKVNLWVYEKFLCEQIKRTKENSIFLPGFSLPKLIYPTNSLEEAIGGNDVILIVVPTNFIRNILGTLAPFLNPSSVIINAGKGIETDSLCTIREIFKQTLPSTCCFATLSGPTFATEVARGEPSAIVVASEADNISHRIQSIFSNPSLKVFTSDDPIGVEIGGALKNIIAITTGISDGLKIGHNARAAIITRGLVEITRIGTALGAKPETFSGLSGLGDLVLTCTGEFSRNRQFGIRVGQGEKPHEVTNDMKVAVEGVLTLKSAYALKSKLNIQASIIEETYKTIYEAKSPHQALRDLMQVKTTSEFIGVKGL</sequence>
<dbReference type="GO" id="GO:0047952">
    <property type="term" value="F:glycerol-3-phosphate dehydrogenase [NAD(P)+] activity"/>
    <property type="evidence" value="ECO:0007669"/>
    <property type="project" value="TreeGrafter"/>
</dbReference>
<protein>
    <recommendedName>
        <fullName evidence="7">Glycerol-3-phosphate dehydrogenase NAD-dependent N-terminal domain-containing protein</fullName>
    </recommendedName>
</protein>
<reference evidence="6" key="1">
    <citation type="submission" date="2018-05" db="EMBL/GenBank/DDBJ databases">
        <authorList>
            <person name="Lanie J.A."/>
            <person name="Ng W.-L."/>
            <person name="Kazmierczak K.M."/>
            <person name="Andrzejewski T.M."/>
            <person name="Davidsen T.M."/>
            <person name="Wayne K.J."/>
            <person name="Tettelin H."/>
            <person name="Glass J.I."/>
            <person name="Rusch D."/>
            <person name="Podicherti R."/>
            <person name="Tsui H.-C.T."/>
            <person name="Winkler M.E."/>
        </authorList>
    </citation>
    <scope>NUCLEOTIDE SEQUENCE</scope>
</reference>
<dbReference type="HAMAP" id="MF_00394">
    <property type="entry name" value="NAD_Glyc3P_dehydrog"/>
    <property type="match status" value="1"/>
</dbReference>
<dbReference type="GO" id="GO:0051287">
    <property type="term" value="F:NAD binding"/>
    <property type="evidence" value="ECO:0007669"/>
    <property type="project" value="InterPro"/>
</dbReference>
<evidence type="ECO:0000256" key="3">
    <source>
        <dbReference type="ARBA" id="ARBA00023027"/>
    </source>
</evidence>
<dbReference type="PRINTS" id="PR00077">
    <property type="entry name" value="GPDHDRGNASE"/>
</dbReference>
<dbReference type="GO" id="GO:0005975">
    <property type="term" value="P:carbohydrate metabolic process"/>
    <property type="evidence" value="ECO:0007669"/>
    <property type="project" value="InterPro"/>
</dbReference>
<evidence type="ECO:0008006" key="7">
    <source>
        <dbReference type="Google" id="ProtNLM"/>
    </source>
</evidence>
<dbReference type="Gene3D" id="3.40.50.720">
    <property type="entry name" value="NAD(P)-binding Rossmann-like Domain"/>
    <property type="match status" value="1"/>
</dbReference>
<evidence type="ECO:0000259" key="5">
    <source>
        <dbReference type="Pfam" id="PF07479"/>
    </source>
</evidence>
<proteinExistence type="inferred from homology"/>
<gene>
    <name evidence="6" type="ORF">METZ01_LOCUS86566</name>
</gene>
<dbReference type="EMBL" id="UINC01007509">
    <property type="protein sequence ID" value="SVA33712.1"/>
    <property type="molecule type" value="Genomic_DNA"/>
</dbReference>
<dbReference type="NCBIfam" id="NF000940">
    <property type="entry name" value="PRK00094.1-2"/>
    <property type="match status" value="1"/>
</dbReference>
<organism evidence="6">
    <name type="scientific">marine metagenome</name>
    <dbReference type="NCBI Taxonomy" id="408172"/>
    <lineage>
        <taxon>unclassified sequences</taxon>
        <taxon>metagenomes</taxon>
        <taxon>ecological metagenomes</taxon>
    </lineage>
</organism>
<dbReference type="InterPro" id="IPR006109">
    <property type="entry name" value="G3P_DH_NAD-dep_C"/>
</dbReference>
<dbReference type="PROSITE" id="PS00957">
    <property type="entry name" value="NAD_G3PDH"/>
    <property type="match status" value="1"/>
</dbReference>
<accession>A0A381V008</accession>
<evidence type="ECO:0000313" key="6">
    <source>
        <dbReference type="EMBL" id="SVA33712.1"/>
    </source>
</evidence>
<evidence type="ECO:0000256" key="1">
    <source>
        <dbReference type="ARBA" id="ARBA00011009"/>
    </source>
</evidence>
<dbReference type="InterPro" id="IPR008927">
    <property type="entry name" value="6-PGluconate_DH-like_C_sf"/>
</dbReference>
<dbReference type="InterPro" id="IPR006168">
    <property type="entry name" value="G3P_DH_NAD-dep"/>
</dbReference>
<dbReference type="PANTHER" id="PTHR11728:SF1">
    <property type="entry name" value="GLYCEROL-3-PHOSPHATE DEHYDROGENASE [NAD(+)] 2, CHLOROPLASTIC"/>
    <property type="match status" value="1"/>
</dbReference>
<dbReference type="AlphaFoldDB" id="A0A381V008"/>
<dbReference type="Pfam" id="PF01210">
    <property type="entry name" value="NAD_Gly3P_dh_N"/>
    <property type="match status" value="1"/>
</dbReference>
<dbReference type="InterPro" id="IPR036291">
    <property type="entry name" value="NAD(P)-bd_dom_sf"/>
</dbReference>
<feature type="domain" description="Glycerol-3-phosphate dehydrogenase NAD-dependent C-terminal" evidence="5">
    <location>
        <begin position="181"/>
        <end position="321"/>
    </location>
</feature>
<dbReference type="PANTHER" id="PTHR11728">
    <property type="entry name" value="GLYCEROL-3-PHOSPHATE DEHYDROGENASE"/>
    <property type="match status" value="1"/>
</dbReference>
<dbReference type="NCBIfam" id="NF000942">
    <property type="entry name" value="PRK00094.1-4"/>
    <property type="match status" value="1"/>
</dbReference>
<evidence type="ECO:0000259" key="4">
    <source>
        <dbReference type="Pfam" id="PF01210"/>
    </source>
</evidence>
<evidence type="ECO:0000256" key="2">
    <source>
        <dbReference type="ARBA" id="ARBA00023002"/>
    </source>
</evidence>
<name>A0A381V008_9ZZZZ</name>
<dbReference type="InterPro" id="IPR011128">
    <property type="entry name" value="G3P_DH_NAD-dep_N"/>
</dbReference>
<keyword evidence="3" id="KW-0520">NAD</keyword>
<dbReference type="InterPro" id="IPR013328">
    <property type="entry name" value="6PGD_dom2"/>
</dbReference>
<dbReference type="SUPFAM" id="SSF48179">
    <property type="entry name" value="6-phosphogluconate dehydrogenase C-terminal domain-like"/>
    <property type="match status" value="1"/>
</dbReference>
<dbReference type="Gene3D" id="1.10.1040.10">
    <property type="entry name" value="N-(1-d-carboxylethyl)-l-norvaline Dehydrogenase, domain 2"/>
    <property type="match status" value="1"/>
</dbReference>
<feature type="domain" description="Glycerol-3-phosphate dehydrogenase NAD-dependent N-terminal" evidence="4">
    <location>
        <begin position="6"/>
        <end position="159"/>
    </location>
</feature>
<dbReference type="Pfam" id="PF07479">
    <property type="entry name" value="NAD_Gly3P_dh_C"/>
    <property type="match status" value="1"/>
</dbReference>
<keyword evidence="2" id="KW-0560">Oxidoreductase</keyword>
<dbReference type="FunFam" id="3.40.50.720:FF:000019">
    <property type="entry name" value="Glycerol-3-phosphate dehydrogenase [NAD(P)+]"/>
    <property type="match status" value="1"/>
</dbReference>
<dbReference type="SUPFAM" id="SSF51735">
    <property type="entry name" value="NAD(P)-binding Rossmann-fold domains"/>
    <property type="match status" value="1"/>
</dbReference>
<comment type="similarity">
    <text evidence="1">Belongs to the NAD-dependent glycerol-3-phosphate dehydrogenase family.</text>
</comment>